<proteinExistence type="predicted"/>
<evidence type="ECO:0000313" key="1">
    <source>
        <dbReference type="EMBL" id="RJT41465.1"/>
    </source>
</evidence>
<name>A0A3A5KXI0_9HYPH</name>
<protein>
    <recommendedName>
        <fullName evidence="3">PLP-dependent aminotransferase family protein</fullName>
    </recommendedName>
</protein>
<evidence type="ECO:0008006" key="3">
    <source>
        <dbReference type="Google" id="ProtNLM"/>
    </source>
</evidence>
<accession>A0A3A5KXI0</accession>
<keyword evidence="2" id="KW-1185">Reference proteome</keyword>
<dbReference type="InterPro" id="IPR015421">
    <property type="entry name" value="PyrdxlP-dep_Trfase_major"/>
</dbReference>
<comment type="caution">
    <text evidence="1">The sequence shown here is derived from an EMBL/GenBank/DDBJ whole genome shotgun (WGS) entry which is preliminary data.</text>
</comment>
<evidence type="ECO:0000313" key="2">
    <source>
        <dbReference type="Proteomes" id="UP000272706"/>
    </source>
</evidence>
<organism evidence="1 2">
    <name type="scientific">Mesorhizobium waimense</name>
    <dbReference type="NCBI Taxonomy" id="1300307"/>
    <lineage>
        <taxon>Bacteria</taxon>
        <taxon>Pseudomonadati</taxon>
        <taxon>Pseudomonadota</taxon>
        <taxon>Alphaproteobacteria</taxon>
        <taxon>Hyphomicrobiales</taxon>
        <taxon>Phyllobacteriaceae</taxon>
        <taxon>Mesorhizobium</taxon>
    </lineage>
</organism>
<gene>
    <name evidence="1" type="ORF">D3227_06715</name>
</gene>
<sequence>MISPSSIRSETRGARFKHGSILDGNILCYRVSAIKGADAGLHILVWFRDLPARVEMELVEGALALGVGVYAVSSLYDLTLPACRPDRVGLVMGYAALDTRRIERGIYLLNQAVNLIRV</sequence>
<dbReference type="Proteomes" id="UP000272706">
    <property type="component" value="Unassembled WGS sequence"/>
</dbReference>
<dbReference type="EMBL" id="QZWZ01000003">
    <property type="protein sequence ID" value="RJT41465.1"/>
    <property type="molecule type" value="Genomic_DNA"/>
</dbReference>
<dbReference type="Gene3D" id="3.40.640.10">
    <property type="entry name" value="Type I PLP-dependent aspartate aminotransferase-like (Major domain)"/>
    <property type="match status" value="1"/>
</dbReference>
<dbReference type="AlphaFoldDB" id="A0A3A5KXI0"/>
<reference evidence="1 2" key="1">
    <citation type="submission" date="2018-09" db="EMBL/GenBank/DDBJ databases">
        <title>Mesorhizobium carmichaelinearum sp. nov. isolated from Carmichaelinea spp. root nodules in New Zealand.</title>
        <authorList>
            <person name="De Meyer S.E."/>
        </authorList>
    </citation>
    <scope>NUCLEOTIDE SEQUENCE [LARGE SCALE GENOMIC DNA]</scope>
    <source>
        <strain evidence="1 2">ICMP19557</strain>
    </source>
</reference>